<dbReference type="AlphaFoldDB" id="A0A9E6MP37"/>
<dbReference type="SUPFAM" id="SSF53448">
    <property type="entry name" value="Nucleotide-diphospho-sugar transferases"/>
    <property type="match status" value="2"/>
</dbReference>
<dbReference type="EMBL" id="WPCR01000003">
    <property type="protein sequence ID" value="NHM13843.1"/>
    <property type="molecule type" value="Genomic_DNA"/>
</dbReference>
<dbReference type="Gene3D" id="3.90.550.10">
    <property type="entry name" value="Spore Coat Polysaccharide Biosynthesis Protein SpsA, Chain A"/>
    <property type="match status" value="2"/>
</dbReference>
<evidence type="ECO:0000313" key="7">
    <source>
        <dbReference type="Proteomes" id="UP000671910"/>
    </source>
</evidence>
<evidence type="ECO:0000313" key="6">
    <source>
        <dbReference type="Proteomes" id="UP000636394"/>
    </source>
</evidence>
<feature type="domain" description="Glycosyltransferase 2-like" evidence="3">
    <location>
        <begin position="325"/>
        <end position="453"/>
    </location>
</feature>
<evidence type="ECO:0000256" key="1">
    <source>
        <dbReference type="ARBA" id="ARBA00022676"/>
    </source>
</evidence>
<keyword evidence="1 5" id="KW-0328">Glycosyltransferase</keyword>
<proteinExistence type="predicted"/>
<feature type="domain" description="Glycosyltransferase 2-like" evidence="3">
    <location>
        <begin position="6"/>
        <end position="133"/>
    </location>
</feature>
<accession>A0A9E6MP37</accession>
<dbReference type="InterPro" id="IPR029044">
    <property type="entry name" value="Nucleotide-diphossugar_trans"/>
</dbReference>
<sequence>MAPKVSIVVPIYNVSDYVGECLDSILAQTLKEIEVICVNDGSTDNSLDIVKKYEGLDDRIVVIDKQNAGYGAAMNDGLRIARGEFVGIVEPDDYIDPCMYETMYEKAVSGELADIVKCAWREVGEDQDDVVRNPYLNLVPSDYLTVGMFPDILHWHPSTPMGIYRKAFLEEHAITYVEAPGAGWVDNPFFIEVFYYAKIIKICAEPFYNYRIGDFEHSSVLRDCNVPLDRLNDMMDFLDGVEENETFRFALAKRAFVYLRRILDSPYYFNQRDAVRERIVQTFSRISPTLVATGRFTLEEKELYQQFTNPPLRRFDYDPSGAAVSIVIPIYNVEQYLRECLNSVVTQSLKNIEIICVDDRSKDFSRCIANVFADKDERIQLVAQEVNGGYGKGMNTGLDHAHGEYIGIVEPDDYIAPTMFEELYTRTKLYDLDICKADFYRFKQDARKDVRFQYVTMPKSRDLYNKVITPLDEELFFRCTMNTVSGIYRISMLREWGIRWNETPGASFQDNGFYVCTSAVAKRFMFIDRPLYYNRRDNPNSSVADRGKVYCMNEEYAFIQDWLKKNNLWEKVKEEWASLLYRNEMFTYNRISDSFHEEYAAYISDDFNQLVQDEELTLSYFSDKERSVLKVLREDPQEFIRRQDGSDITKVEKLQAEVNKVRNSKSFKIGKAVTSGPRMVKKLVRGAKKKS</sequence>
<dbReference type="GO" id="GO:0016757">
    <property type="term" value="F:glycosyltransferase activity"/>
    <property type="evidence" value="ECO:0007669"/>
    <property type="project" value="UniProtKB-KW"/>
</dbReference>
<reference evidence="4 6" key="1">
    <citation type="submission" date="2019-11" db="EMBL/GenBank/DDBJ databases">
        <title>Eggerthellaceae novel genus isolated from the rectal contents of marmort.</title>
        <authorList>
            <person name="Zhang G."/>
        </authorList>
    </citation>
    <scope>NUCLEOTIDE SEQUENCE [LARGE SCALE GENOMIC DNA]</scope>
    <source>
        <strain evidence="4">Zg-886</strain>
        <strain evidence="6">zg-886</strain>
    </source>
</reference>
<evidence type="ECO:0000256" key="2">
    <source>
        <dbReference type="ARBA" id="ARBA00022679"/>
    </source>
</evidence>
<keyword evidence="6" id="KW-1185">Reference proteome</keyword>
<reference evidence="5" key="2">
    <citation type="submission" date="2021-04" db="EMBL/GenBank/DDBJ databases">
        <title>Novel species in family Eggerthellaceae.</title>
        <authorList>
            <person name="Zhang G."/>
        </authorList>
    </citation>
    <scope>NUCLEOTIDE SEQUENCE</scope>
    <source>
        <strain evidence="5">Zg-886</strain>
    </source>
</reference>
<gene>
    <name evidence="4" type="ORF">GMI68_03480</name>
    <name evidence="5" type="ORF">J7S26_04700</name>
</gene>
<dbReference type="PANTHER" id="PTHR22916:SF51">
    <property type="entry name" value="GLYCOSYLTRANSFERASE EPSH-RELATED"/>
    <property type="match status" value="1"/>
</dbReference>
<evidence type="ECO:0000313" key="5">
    <source>
        <dbReference type="EMBL" id="QTU83702.1"/>
    </source>
</evidence>
<dbReference type="InterPro" id="IPR001173">
    <property type="entry name" value="Glyco_trans_2-like"/>
</dbReference>
<dbReference type="Proteomes" id="UP000636394">
    <property type="component" value="Unassembled WGS sequence"/>
</dbReference>
<name>A0A9E6MP37_9ACTN</name>
<dbReference type="RefSeq" id="WP_166338906.1">
    <property type="nucleotide sequence ID" value="NZ_CP072829.1"/>
</dbReference>
<dbReference type="KEGG" id="ebz:J7S26_04700"/>
<evidence type="ECO:0000259" key="3">
    <source>
        <dbReference type="Pfam" id="PF00535"/>
    </source>
</evidence>
<dbReference type="CDD" id="cd00761">
    <property type="entry name" value="Glyco_tranf_GTA_type"/>
    <property type="match status" value="2"/>
</dbReference>
<protein>
    <submittedName>
        <fullName evidence="5">Glycosyltransferase</fullName>
        <ecNumber evidence="5">2.4.-.-</ecNumber>
    </submittedName>
</protein>
<dbReference type="Proteomes" id="UP000671910">
    <property type="component" value="Chromosome"/>
</dbReference>
<dbReference type="EC" id="2.4.-.-" evidence="5"/>
<dbReference type="EMBL" id="CP072829">
    <property type="protein sequence ID" value="QTU83702.1"/>
    <property type="molecule type" value="Genomic_DNA"/>
</dbReference>
<dbReference type="Pfam" id="PF00535">
    <property type="entry name" value="Glycos_transf_2"/>
    <property type="match status" value="2"/>
</dbReference>
<keyword evidence="2 5" id="KW-0808">Transferase</keyword>
<dbReference type="PANTHER" id="PTHR22916">
    <property type="entry name" value="GLYCOSYLTRANSFERASE"/>
    <property type="match status" value="1"/>
</dbReference>
<organism evidence="5 7">
    <name type="scientific">Xiamenia xianingshaonis</name>
    <dbReference type="NCBI Taxonomy" id="2682776"/>
    <lineage>
        <taxon>Bacteria</taxon>
        <taxon>Bacillati</taxon>
        <taxon>Actinomycetota</taxon>
        <taxon>Coriobacteriia</taxon>
        <taxon>Eggerthellales</taxon>
        <taxon>Eggerthellaceae</taxon>
        <taxon>Xiamenia</taxon>
    </lineage>
</organism>
<evidence type="ECO:0000313" key="4">
    <source>
        <dbReference type="EMBL" id="NHM13843.1"/>
    </source>
</evidence>